<dbReference type="STRING" id="679192.HMPREF9013_0128"/>
<feature type="domain" description="tRNA(Ile)-lysidine/2-thiocytidine synthase N-terminal" evidence="2">
    <location>
        <begin position="26"/>
        <end position="197"/>
    </location>
</feature>
<dbReference type="InterPro" id="IPR035107">
    <property type="entry name" value="tRNA_thiolation_TtcA_Ctu1"/>
</dbReference>
<reference evidence="4" key="1">
    <citation type="submission" date="2009-12" db="EMBL/GenBank/DDBJ databases">
        <title>Sequence of Clostridiales genomosp. BVAB3 str. UPII9-5.</title>
        <authorList>
            <person name="Madupu R."/>
            <person name="Durkin A.S."/>
            <person name="Torralba M."/>
            <person name="Methe B."/>
            <person name="Sutton G.G."/>
            <person name="Strausberg R.L."/>
            <person name="Nelson K.E."/>
        </authorList>
    </citation>
    <scope>NUCLEOTIDE SEQUENCE [LARGE SCALE GENOMIC DNA]</scope>
    <source>
        <strain evidence="4">W1219</strain>
    </source>
</reference>
<dbReference type="GO" id="GO:0008033">
    <property type="term" value="P:tRNA processing"/>
    <property type="evidence" value="ECO:0007669"/>
    <property type="project" value="InterPro"/>
</dbReference>
<accession>D2MNA4</accession>
<dbReference type="AlphaFoldDB" id="D2MNA4"/>
<sequence length="253" mass="28919">MSMKKIIGKIFKADTDFNLIQKGDRICVGVSGGKDSVLLLYALSLYQKAAKRIANKDFSVIGIHLEMGFENMDFTDLHSFLKKKEIEYVDYPTRLYEILKLHPKNNKIQCSLCSKLKKGAIVQAAKEYSCNKVAFAHHADDAIETLLMNMIYGARISTFSPAMHLKVSGMDFIRPLIYCFENEIRKTVEQEQLPLVKSTCPNDGYTKRQETKELLHQIYHAFPTAKENFLTSLSNQAQLDLWVKGEDWQHSAE</sequence>
<evidence type="ECO:0000313" key="4">
    <source>
        <dbReference type="Proteomes" id="UP000005017"/>
    </source>
</evidence>
<dbReference type="OrthoDB" id="9801054at2"/>
<evidence type="ECO:0000259" key="2">
    <source>
        <dbReference type="Pfam" id="PF01171"/>
    </source>
</evidence>
<dbReference type="PANTHER" id="PTHR43686:SF1">
    <property type="entry name" value="AMINOTRAN_5 DOMAIN-CONTAINING PROTEIN"/>
    <property type="match status" value="1"/>
</dbReference>
<dbReference type="EMBL" id="ADFR01000003">
    <property type="protein sequence ID" value="EFC05926.1"/>
    <property type="molecule type" value="Genomic_DNA"/>
</dbReference>
<dbReference type="GO" id="GO:0016740">
    <property type="term" value="F:transferase activity"/>
    <property type="evidence" value="ECO:0007669"/>
    <property type="project" value="UniProtKB-KW"/>
</dbReference>
<name>D2MNA4_9FIRM</name>
<dbReference type="InterPro" id="IPR014729">
    <property type="entry name" value="Rossmann-like_a/b/a_fold"/>
</dbReference>
<dbReference type="Proteomes" id="UP000005017">
    <property type="component" value="Unassembled WGS sequence"/>
</dbReference>
<protein>
    <submittedName>
        <fullName evidence="3">PP-loop family protein</fullName>
    </submittedName>
</protein>
<evidence type="ECO:0000256" key="1">
    <source>
        <dbReference type="ARBA" id="ARBA00022679"/>
    </source>
</evidence>
<keyword evidence="4" id="KW-1185">Reference proteome</keyword>
<dbReference type="SUPFAM" id="SSF52402">
    <property type="entry name" value="Adenine nucleotide alpha hydrolases-like"/>
    <property type="match status" value="1"/>
</dbReference>
<comment type="caution">
    <text evidence="3">The sequence shown here is derived from an EMBL/GenBank/DDBJ whole genome shotgun (WGS) entry which is preliminary data.</text>
</comment>
<proteinExistence type="predicted"/>
<keyword evidence="1" id="KW-0808">Transferase</keyword>
<organism evidence="3 4">
    <name type="scientific">Bulleidia extructa W1219</name>
    <dbReference type="NCBI Taxonomy" id="679192"/>
    <lineage>
        <taxon>Bacteria</taxon>
        <taxon>Bacillati</taxon>
        <taxon>Bacillota</taxon>
        <taxon>Erysipelotrichia</taxon>
        <taxon>Erysipelotrichales</taxon>
        <taxon>Erysipelotrichaceae</taxon>
        <taxon>Bulleidia</taxon>
    </lineage>
</organism>
<dbReference type="Pfam" id="PF01171">
    <property type="entry name" value="ATP_bind_3"/>
    <property type="match status" value="1"/>
</dbReference>
<dbReference type="InterPro" id="IPR011063">
    <property type="entry name" value="TilS/TtcA_N"/>
</dbReference>
<gene>
    <name evidence="3" type="ORF">HMPREF9013_0128</name>
</gene>
<dbReference type="CDD" id="cd24138">
    <property type="entry name" value="TtcA-like"/>
    <property type="match status" value="1"/>
</dbReference>
<dbReference type="Gene3D" id="3.40.50.620">
    <property type="entry name" value="HUPs"/>
    <property type="match status" value="1"/>
</dbReference>
<evidence type="ECO:0000313" key="3">
    <source>
        <dbReference type="EMBL" id="EFC05926.1"/>
    </source>
</evidence>
<dbReference type="eggNOG" id="COG0037">
    <property type="taxonomic scope" value="Bacteria"/>
</dbReference>
<dbReference type="PANTHER" id="PTHR43686">
    <property type="entry name" value="SULFURTRANSFERASE-RELATED"/>
    <property type="match status" value="1"/>
</dbReference>
<dbReference type="PIRSF" id="PIRSF004976">
    <property type="entry name" value="ATPase_YdaO"/>
    <property type="match status" value="1"/>
</dbReference>